<name>A0A512PGY1_9CELL</name>
<organism evidence="3 4">
    <name type="scientific">Cellulomonas soli</name>
    <dbReference type="NCBI Taxonomy" id="931535"/>
    <lineage>
        <taxon>Bacteria</taxon>
        <taxon>Bacillati</taxon>
        <taxon>Actinomycetota</taxon>
        <taxon>Actinomycetes</taxon>
        <taxon>Micrococcales</taxon>
        <taxon>Cellulomonadaceae</taxon>
        <taxon>Cellulomonas</taxon>
    </lineage>
</organism>
<accession>A0A512PGY1</accession>
<keyword evidence="2" id="KW-1133">Transmembrane helix</keyword>
<evidence type="ECO:0000256" key="1">
    <source>
        <dbReference type="SAM" id="MobiDB-lite"/>
    </source>
</evidence>
<protein>
    <submittedName>
        <fullName evidence="3">Uncharacterized protein</fullName>
    </submittedName>
</protein>
<feature type="region of interest" description="Disordered" evidence="1">
    <location>
        <begin position="293"/>
        <end position="321"/>
    </location>
</feature>
<dbReference type="Proteomes" id="UP000321798">
    <property type="component" value="Unassembled WGS sequence"/>
</dbReference>
<sequence>MRRARPTDTYRRDVNDLAGPVALALVGLWVAYLVPHKLRYRQQLLESRTDDRFSEALRVLAVTDRSHRGHLRGRAVRSGRARDAREATSADCGPAAQGRTGLLTPGWGVPVLATGPVTGGTTVDRPHATQDRITADAARRAAQARAARAAAAARRAAASRRRAALVTVLAVVAVAGWGAAGLLPAVTWVAGLVPSVLLVGVLTLGRRAVVAGEAADAAWAQEIERAAARQQAARERRAGIATGAVPVVTGRAVHPSDTSTEMFSRVVLDEDGRAHAPVASATGRTPVVATDAPETRDAAEDGWSPVPVPRPTYTMKPAAPRREPIPLADLEGSTAAAARTSSEQVTGASGVAALAAAAHTGDPRTPLERPATTTGSIDLDAVLAKRRAAGE</sequence>
<evidence type="ECO:0000313" key="3">
    <source>
        <dbReference type="EMBL" id="GEP70466.1"/>
    </source>
</evidence>
<keyword evidence="4" id="KW-1185">Reference proteome</keyword>
<feature type="transmembrane region" description="Helical" evidence="2">
    <location>
        <begin position="186"/>
        <end position="204"/>
    </location>
</feature>
<comment type="caution">
    <text evidence="3">The sequence shown here is derived from an EMBL/GenBank/DDBJ whole genome shotgun (WGS) entry which is preliminary data.</text>
</comment>
<keyword evidence="2" id="KW-0812">Transmembrane</keyword>
<feature type="region of interest" description="Disordered" evidence="1">
    <location>
        <begin position="356"/>
        <end position="378"/>
    </location>
</feature>
<dbReference type="EMBL" id="BKAL01000013">
    <property type="protein sequence ID" value="GEP70466.1"/>
    <property type="molecule type" value="Genomic_DNA"/>
</dbReference>
<keyword evidence="2" id="KW-0472">Membrane</keyword>
<dbReference type="AlphaFoldDB" id="A0A512PGY1"/>
<feature type="transmembrane region" description="Helical" evidence="2">
    <location>
        <begin position="163"/>
        <end position="180"/>
    </location>
</feature>
<gene>
    <name evidence="3" type="ORF">CSO01_31810</name>
</gene>
<reference evidence="3 4" key="1">
    <citation type="submission" date="2019-07" db="EMBL/GenBank/DDBJ databases">
        <title>Whole genome shotgun sequence of Cellulomonas soli NBRC 109434.</title>
        <authorList>
            <person name="Hosoyama A."/>
            <person name="Uohara A."/>
            <person name="Ohji S."/>
            <person name="Ichikawa N."/>
        </authorList>
    </citation>
    <scope>NUCLEOTIDE SEQUENCE [LARGE SCALE GENOMIC DNA]</scope>
    <source>
        <strain evidence="3 4">NBRC 109434</strain>
    </source>
</reference>
<proteinExistence type="predicted"/>
<evidence type="ECO:0000256" key="2">
    <source>
        <dbReference type="SAM" id="Phobius"/>
    </source>
</evidence>
<evidence type="ECO:0000313" key="4">
    <source>
        <dbReference type="Proteomes" id="UP000321798"/>
    </source>
</evidence>